<sequence>MPLDLDTAKAHLRYGWDELTNRLSDVHPMILIGGTVVTIYTYQKIRTILRRNDRPLSKRFVGYVMSCARALPFVERKIQAEFEGIRHEIIESIHKFDKERQFIKKMPAKGFSYDEVVRKAEDYESMGTFDVDGGRVSGAVYTNRESEFLDMLAKVFVKYAYSNPLHPDIFPGVRKMEAEVVRMVVDMYNGTEESCGAMSTGGTESIMLACLAYRNRAQANGIAEPNMVIPVTAHAAFDKAAMAFNIRVKHVPVDENNRVIIKAMSRAIDSETCMIVGSAPNFPTGTVDDIVAIATLGLKKKIPVHVDACLGGFLIPFMEAAGFELPLFDFRLPGVTSISCDTHKYGYAPKGTSVILYRSAEYMHYQYFAITEWTGGIYATPSLPGSRSGLAIALTWATMVHFGRATYVERARAIISKARELKAEIEKIPGLSIHGVPDVSIVAFKSSEFNIYAVADKMNNLGWNLNTLQNPDSIHFCMTYNQIHEELVPIFIFDLRQACDEVRAMPNLGGSSKTAAIYGTAAIIPDRNIVSSMTHVFLDACYATPEKSDKVSA</sequence>
<dbReference type="Proteomes" id="UP000887576">
    <property type="component" value="Unplaced"/>
</dbReference>
<accession>A0AC34QKD4</accession>
<evidence type="ECO:0000313" key="1">
    <source>
        <dbReference type="Proteomes" id="UP000887576"/>
    </source>
</evidence>
<dbReference type="WBParaSite" id="JU765_v2.g17161.t1">
    <property type="protein sequence ID" value="JU765_v2.g17161.t1"/>
    <property type="gene ID" value="JU765_v2.g17161"/>
</dbReference>
<name>A0AC34QKD4_9BILA</name>
<proteinExistence type="predicted"/>
<organism evidence="1 2">
    <name type="scientific">Panagrolaimus sp. JU765</name>
    <dbReference type="NCBI Taxonomy" id="591449"/>
    <lineage>
        <taxon>Eukaryota</taxon>
        <taxon>Metazoa</taxon>
        <taxon>Ecdysozoa</taxon>
        <taxon>Nematoda</taxon>
        <taxon>Chromadorea</taxon>
        <taxon>Rhabditida</taxon>
        <taxon>Tylenchina</taxon>
        <taxon>Panagrolaimomorpha</taxon>
        <taxon>Panagrolaimoidea</taxon>
        <taxon>Panagrolaimidae</taxon>
        <taxon>Panagrolaimus</taxon>
    </lineage>
</organism>
<protein>
    <submittedName>
        <fullName evidence="2">Sphingosine-1-phosphate lyase</fullName>
    </submittedName>
</protein>
<reference evidence="2" key="1">
    <citation type="submission" date="2022-11" db="UniProtKB">
        <authorList>
            <consortium name="WormBaseParasite"/>
        </authorList>
    </citation>
    <scope>IDENTIFICATION</scope>
</reference>
<evidence type="ECO:0000313" key="2">
    <source>
        <dbReference type="WBParaSite" id="JU765_v2.g17161.t1"/>
    </source>
</evidence>